<evidence type="ECO:0008006" key="4">
    <source>
        <dbReference type="Google" id="ProtNLM"/>
    </source>
</evidence>
<evidence type="ECO:0000313" key="3">
    <source>
        <dbReference type="Proteomes" id="UP000192578"/>
    </source>
</evidence>
<dbReference type="Proteomes" id="UP000192578">
    <property type="component" value="Unassembled WGS sequence"/>
</dbReference>
<comment type="caution">
    <text evidence="2">The sequence shown here is derived from an EMBL/GenBank/DDBJ whole genome shotgun (WGS) entry which is preliminary data.</text>
</comment>
<feature type="signal peptide" evidence="1">
    <location>
        <begin position="1"/>
        <end position="21"/>
    </location>
</feature>
<keyword evidence="1" id="KW-0732">Signal</keyword>
<keyword evidence="3" id="KW-1185">Reference proteome</keyword>
<protein>
    <recommendedName>
        <fullName evidence="4">Sushi domain-containing protein</fullName>
    </recommendedName>
</protein>
<dbReference type="AlphaFoldDB" id="A0A1W0X6U4"/>
<organism evidence="2 3">
    <name type="scientific">Hypsibius exemplaris</name>
    <name type="common">Freshwater tardigrade</name>
    <dbReference type="NCBI Taxonomy" id="2072580"/>
    <lineage>
        <taxon>Eukaryota</taxon>
        <taxon>Metazoa</taxon>
        <taxon>Ecdysozoa</taxon>
        <taxon>Tardigrada</taxon>
        <taxon>Eutardigrada</taxon>
        <taxon>Parachela</taxon>
        <taxon>Hypsibioidea</taxon>
        <taxon>Hypsibiidae</taxon>
        <taxon>Hypsibius</taxon>
    </lineage>
</organism>
<gene>
    <name evidence="2" type="ORF">BV898_03022</name>
</gene>
<evidence type="ECO:0000256" key="1">
    <source>
        <dbReference type="SAM" id="SignalP"/>
    </source>
</evidence>
<sequence length="241" mass="26867">MSNIFWWIFLAVVHLSCLTFAQDGPNNGKTPNSPAGLNGITTDIDRELGDQWLREQRLAIALAILRNMIARNSSQSESQIQQMTDISNKLRLSLAGSHVDQVQQNSCPETVINQVENRAMCRHKTLRETRVKWGPTTLAPYEEGIICIGNAMSPSPNSNFLVFDSVFWDPTLIFLGSDCEPLGRCKCMPTHLRGDFPGHPLRCDSVGRVKLNCPKDFTHALVDNNGAIDLIPESDTATLWF</sequence>
<dbReference type="EMBL" id="MTYJ01000014">
    <property type="protein sequence ID" value="OQV22971.1"/>
    <property type="molecule type" value="Genomic_DNA"/>
</dbReference>
<proteinExistence type="predicted"/>
<accession>A0A1W0X6U4</accession>
<evidence type="ECO:0000313" key="2">
    <source>
        <dbReference type="EMBL" id="OQV22971.1"/>
    </source>
</evidence>
<name>A0A1W0X6U4_HYPEX</name>
<feature type="chain" id="PRO_5012258251" description="Sushi domain-containing protein" evidence="1">
    <location>
        <begin position="22"/>
        <end position="241"/>
    </location>
</feature>
<reference evidence="3" key="1">
    <citation type="submission" date="2017-01" db="EMBL/GenBank/DDBJ databases">
        <title>Comparative genomics of anhydrobiosis in the tardigrade Hypsibius dujardini.</title>
        <authorList>
            <person name="Yoshida Y."/>
            <person name="Koutsovoulos G."/>
            <person name="Laetsch D."/>
            <person name="Stevens L."/>
            <person name="Kumar S."/>
            <person name="Horikawa D."/>
            <person name="Ishino K."/>
            <person name="Komine S."/>
            <person name="Tomita M."/>
            <person name="Blaxter M."/>
            <person name="Arakawa K."/>
        </authorList>
    </citation>
    <scope>NUCLEOTIDE SEQUENCE [LARGE SCALE GENOMIC DNA]</scope>
    <source>
        <strain evidence="3">Z151</strain>
    </source>
</reference>